<gene>
    <name evidence="2" type="ORF">WQQ_37650</name>
</gene>
<evidence type="ECO:0008006" key="4">
    <source>
        <dbReference type="Google" id="ProtNLM"/>
    </source>
</evidence>
<dbReference type="STRING" id="1172194.WQQ_37650"/>
<dbReference type="PROSITE" id="PS51257">
    <property type="entry name" value="PROKAR_LIPOPROTEIN"/>
    <property type="match status" value="1"/>
</dbReference>
<keyword evidence="1" id="KW-0732">Signal</keyword>
<dbReference type="AlphaFoldDB" id="I8T3T6"/>
<dbReference type="PANTHER" id="PTHR33361:SF16">
    <property type="entry name" value="DUF885 DOMAIN-CONTAINING PROTEIN"/>
    <property type="match status" value="1"/>
</dbReference>
<evidence type="ECO:0000313" key="2">
    <source>
        <dbReference type="EMBL" id="EIT68570.1"/>
    </source>
</evidence>
<feature type="signal peptide" evidence="1">
    <location>
        <begin position="1"/>
        <end position="24"/>
    </location>
</feature>
<dbReference type="EMBL" id="AKGD01000003">
    <property type="protein sequence ID" value="EIT68570.1"/>
    <property type="molecule type" value="Genomic_DNA"/>
</dbReference>
<reference evidence="2 3" key="1">
    <citation type="journal article" date="2012" name="J. Bacteriol.">
        <title>Genome Sequence of n-Alkane-Degrading Hydrocarboniphaga effusa Strain AP103T (ATCC BAA-332T).</title>
        <authorList>
            <person name="Chang H.K."/>
            <person name="Zylstra G.J."/>
            <person name="Chae J.C."/>
        </authorList>
    </citation>
    <scope>NUCLEOTIDE SEQUENCE [LARGE SCALE GENOMIC DNA]</scope>
    <source>
        <strain evidence="2 3">AP103</strain>
    </source>
</reference>
<dbReference type="Pfam" id="PF05960">
    <property type="entry name" value="DUF885"/>
    <property type="match status" value="1"/>
</dbReference>
<name>I8T3T6_9GAMM</name>
<accession>I8T3T6</accession>
<evidence type="ECO:0000256" key="1">
    <source>
        <dbReference type="SAM" id="SignalP"/>
    </source>
</evidence>
<keyword evidence="3" id="KW-1185">Reference proteome</keyword>
<feature type="chain" id="PRO_5003714168" description="Lipoprotein" evidence="1">
    <location>
        <begin position="25"/>
        <end position="633"/>
    </location>
</feature>
<proteinExistence type="predicted"/>
<protein>
    <recommendedName>
        <fullName evidence="4">Lipoprotein</fullName>
    </recommendedName>
</protein>
<dbReference type="PATRIC" id="fig|1172194.4.peg.3653"/>
<dbReference type="Proteomes" id="UP000003704">
    <property type="component" value="Unassembled WGS sequence"/>
</dbReference>
<dbReference type="InterPro" id="IPR010281">
    <property type="entry name" value="DUF885"/>
</dbReference>
<dbReference type="OrthoDB" id="9769898at2"/>
<dbReference type="RefSeq" id="WP_007186700.1">
    <property type="nucleotide sequence ID" value="NZ_AKGD01000003.1"/>
</dbReference>
<dbReference type="PANTHER" id="PTHR33361">
    <property type="entry name" value="GLR0591 PROTEIN"/>
    <property type="match status" value="1"/>
</dbReference>
<evidence type="ECO:0000313" key="3">
    <source>
        <dbReference type="Proteomes" id="UP000003704"/>
    </source>
</evidence>
<sequence>MRLALPLAPTALCAATLAFTAALALSACGKSAEPPAARPQASATAAPTAEEIKAETDRINEWFGKKYEEELAFSPIALTFLGRKEQYDKFDDMSEDADDKKRAWRKGTLDELQSQFAYAKLSDEAKMSYDIWKYQSEQLAAGEAFRLNGYVFDQMNGAQSFIPTLLISFHKVENESDMLAYIARLEAAPVGLDQLVERAKKAAEQKIRPPKFAFEGVIDQSKKVIAGAPFGPGKDSAIWADAKAKIAELVKSGAIDKKRGDELQALARTALVDRFKPGYERLIAWEQADMVNAPENASGVGTTQPNGKAYYEFALADNTTTHMTADQIHELGLKEVERIRGEMTALKDKVGFKGDLEAFFKFIDSDKQFRFPNTDAGRQAYIDTATADLANIKKSLPDFFGVLPKADLVVKRVEPFREQDGAAQHYFPGTPDGSRPGVYYAHLSDMNAMPKTELEVIAYHEGLPGHHMQISIAQELTSVPLFRTQAGFTAYQEGWGLYAEWLAKQMPGTYQDPYSDFGRLSSEMWRAVRLVVDTGLHAKGWTEQQAVEFFDANTSIPLTAVKSEVRRYLIMPGQATAYKVGMIKIQELRRKAETELGDKFDIKGFHDTVLGGGALPLELLERRVDQWIASRKS</sequence>
<comment type="caution">
    <text evidence="2">The sequence shown here is derived from an EMBL/GenBank/DDBJ whole genome shotgun (WGS) entry which is preliminary data.</text>
</comment>
<organism evidence="2 3">
    <name type="scientific">Hydrocarboniphaga effusa AP103</name>
    <dbReference type="NCBI Taxonomy" id="1172194"/>
    <lineage>
        <taxon>Bacteria</taxon>
        <taxon>Pseudomonadati</taxon>
        <taxon>Pseudomonadota</taxon>
        <taxon>Gammaproteobacteria</taxon>
        <taxon>Nevskiales</taxon>
        <taxon>Nevskiaceae</taxon>
        <taxon>Hydrocarboniphaga</taxon>
    </lineage>
</organism>